<evidence type="ECO:0000313" key="3">
    <source>
        <dbReference type="Proteomes" id="UP000824112"/>
    </source>
</evidence>
<reference evidence="2" key="2">
    <citation type="journal article" date="2021" name="PeerJ">
        <title>Extensive microbial diversity within the chicken gut microbiome revealed by metagenomics and culture.</title>
        <authorList>
            <person name="Gilroy R."/>
            <person name="Ravi A."/>
            <person name="Getino M."/>
            <person name="Pursley I."/>
            <person name="Horton D.L."/>
            <person name="Alikhan N.F."/>
            <person name="Baker D."/>
            <person name="Gharbi K."/>
            <person name="Hall N."/>
            <person name="Watson M."/>
            <person name="Adriaenssens E.M."/>
            <person name="Foster-Nyarko E."/>
            <person name="Jarju S."/>
            <person name="Secka A."/>
            <person name="Antonio M."/>
            <person name="Oren A."/>
            <person name="Chaudhuri R.R."/>
            <person name="La Ragione R."/>
            <person name="Hildebrand F."/>
            <person name="Pallen M.J."/>
        </authorList>
    </citation>
    <scope>NUCLEOTIDE SEQUENCE</scope>
    <source>
        <strain evidence="2">CHK158-818</strain>
    </source>
</reference>
<feature type="transmembrane region" description="Helical" evidence="1">
    <location>
        <begin position="31"/>
        <end position="48"/>
    </location>
</feature>
<sequence>MFWILGTTVVGMCIGYLLRNRRKLFSHIRHLILWVIYLLLFAMGLSVGSNDLVMDNLGGLGIRAIVISLVGTAGSVFLSWLLYRNLFVSDKKRK</sequence>
<keyword evidence="1" id="KW-0472">Membrane</keyword>
<protein>
    <submittedName>
        <fullName evidence="2">LysO family transporter</fullName>
    </submittedName>
</protein>
<reference evidence="2" key="1">
    <citation type="submission" date="2020-10" db="EMBL/GenBank/DDBJ databases">
        <authorList>
            <person name="Gilroy R."/>
        </authorList>
    </citation>
    <scope>NUCLEOTIDE SEQUENCE</scope>
    <source>
        <strain evidence="2">CHK158-818</strain>
    </source>
</reference>
<proteinExistence type="predicted"/>
<gene>
    <name evidence="2" type="ORF">IAB03_03355</name>
</gene>
<dbReference type="Pfam" id="PF03956">
    <property type="entry name" value="Lys_export"/>
    <property type="match status" value="1"/>
</dbReference>
<comment type="caution">
    <text evidence="2">The sequence shown here is derived from an EMBL/GenBank/DDBJ whole genome shotgun (WGS) entry which is preliminary data.</text>
</comment>
<organism evidence="2 3">
    <name type="scientific">Candidatus Gallibacteroides avistercoris</name>
    <dbReference type="NCBI Taxonomy" id="2840833"/>
    <lineage>
        <taxon>Bacteria</taxon>
        <taxon>Pseudomonadati</taxon>
        <taxon>Bacteroidota</taxon>
        <taxon>Bacteroidia</taxon>
        <taxon>Bacteroidales</taxon>
        <taxon>Bacteroidaceae</taxon>
        <taxon>Bacteroidaceae incertae sedis</taxon>
        <taxon>Candidatus Gallibacteroides</taxon>
    </lineage>
</organism>
<evidence type="ECO:0000313" key="2">
    <source>
        <dbReference type="EMBL" id="HIU54828.1"/>
    </source>
</evidence>
<keyword evidence="1" id="KW-0812">Transmembrane</keyword>
<dbReference type="GO" id="GO:0015661">
    <property type="term" value="F:L-lysine efflux transmembrane transporter activity"/>
    <property type="evidence" value="ECO:0007669"/>
    <property type="project" value="InterPro"/>
</dbReference>
<dbReference type="InterPro" id="IPR005642">
    <property type="entry name" value="LysO"/>
</dbReference>
<dbReference type="Proteomes" id="UP000824112">
    <property type="component" value="Unassembled WGS sequence"/>
</dbReference>
<evidence type="ECO:0000256" key="1">
    <source>
        <dbReference type="SAM" id="Phobius"/>
    </source>
</evidence>
<accession>A0A9D1M792</accession>
<dbReference type="AlphaFoldDB" id="A0A9D1M792"/>
<dbReference type="EMBL" id="DVNA01000076">
    <property type="protein sequence ID" value="HIU54828.1"/>
    <property type="molecule type" value="Genomic_DNA"/>
</dbReference>
<feature type="transmembrane region" description="Helical" evidence="1">
    <location>
        <begin position="60"/>
        <end position="83"/>
    </location>
</feature>
<keyword evidence="1" id="KW-1133">Transmembrane helix</keyword>
<name>A0A9D1M792_9BACT</name>